<name>A0A927M8K2_9ACTN</name>
<feature type="region of interest" description="Disordered" evidence="1">
    <location>
        <begin position="1"/>
        <end position="22"/>
    </location>
</feature>
<feature type="compositionally biased region" description="Low complexity" evidence="1">
    <location>
        <begin position="292"/>
        <end position="302"/>
    </location>
</feature>
<evidence type="ECO:0000256" key="1">
    <source>
        <dbReference type="SAM" id="MobiDB-lite"/>
    </source>
</evidence>
<evidence type="ECO:0000313" key="3">
    <source>
        <dbReference type="Proteomes" id="UP000649753"/>
    </source>
</evidence>
<comment type="caution">
    <text evidence="2">The sequence shown here is derived from an EMBL/GenBank/DDBJ whole genome shotgun (WGS) entry which is preliminary data.</text>
</comment>
<dbReference type="Proteomes" id="UP000649753">
    <property type="component" value="Unassembled WGS sequence"/>
</dbReference>
<feature type="region of interest" description="Disordered" evidence="1">
    <location>
        <begin position="256"/>
        <end position="302"/>
    </location>
</feature>
<protein>
    <submittedName>
        <fullName evidence="2">Uncharacterized protein</fullName>
    </submittedName>
</protein>
<reference evidence="2" key="1">
    <citation type="submission" date="2020-10" db="EMBL/GenBank/DDBJ databases">
        <title>Sequencing the genomes of 1000 actinobacteria strains.</title>
        <authorList>
            <person name="Klenk H.-P."/>
        </authorList>
    </citation>
    <scope>NUCLEOTIDE SEQUENCE</scope>
    <source>
        <strain evidence="2">DSM 46832</strain>
    </source>
</reference>
<keyword evidence="3" id="KW-1185">Reference proteome</keyword>
<sequence length="302" mass="30128">MYPGVATHPTADRDRPPVRPYRAAPHQAAVRPVLGVLLLVGALLLTACGGGTPAPAATPTEPAASRPAEARDQLAALAAAAQDRRLVAGYTLSAQGQPDRTISVTRATDGSWRVDIPGGALGGTADVSMAQTSAGTFQCALSSAGQPGSPGCVRVADPGEPLDAGIDPRMQHPFTDWPEVLTDRQAPLSISTSALPGAQGACFAVESTSASVSPPLDSGIYCYAPDGTLTAARLPAGTLTLTGTPTAAPATVALSGPLVDREPLRIAAPPPGEQTGSDGEGGPEGDGGPDGGTPDDPASPNE</sequence>
<dbReference type="RefSeq" id="WP_192766466.1">
    <property type="nucleotide sequence ID" value="NZ_JADBEB010000001.1"/>
</dbReference>
<organism evidence="2 3">
    <name type="scientific">Plantactinospora soyae</name>
    <dbReference type="NCBI Taxonomy" id="1544732"/>
    <lineage>
        <taxon>Bacteria</taxon>
        <taxon>Bacillati</taxon>
        <taxon>Actinomycetota</taxon>
        <taxon>Actinomycetes</taxon>
        <taxon>Micromonosporales</taxon>
        <taxon>Micromonosporaceae</taxon>
        <taxon>Plantactinospora</taxon>
    </lineage>
</organism>
<feature type="compositionally biased region" description="Gly residues" evidence="1">
    <location>
        <begin position="278"/>
        <end position="291"/>
    </location>
</feature>
<gene>
    <name evidence="2" type="ORF">H4W31_002083</name>
</gene>
<proteinExistence type="predicted"/>
<accession>A0A927M8K2</accession>
<evidence type="ECO:0000313" key="2">
    <source>
        <dbReference type="EMBL" id="MBE1486445.1"/>
    </source>
</evidence>
<dbReference type="AlphaFoldDB" id="A0A927M8K2"/>
<dbReference type="EMBL" id="JADBEB010000001">
    <property type="protein sequence ID" value="MBE1486445.1"/>
    <property type="molecule type" value="Genomic_DNA"/>
</dbReference>